<protein>
    <submittedName>
        <fullName evidence="1">Uncharacterized protein</fullName>
    </submittedName>
</protein>
<reference evidence="1 2" key="1">
    <citation type="submission" date="2021-07" db="EMBL/GenBank/DDBJ databases">
        <title>Paenibacillus radiodurans sp. nov., isolated from the southeastern edge of Tengger Desert.</title>
        <authorList>
            <person name="Zhang G."/>
        </authorList>
    </citation>
    <scope>NUCLEOTIDE SEQUENCE [LARGE SCALE GENOMIC DNA]</scope>
    <source>
        <strain evidence="1 2">CCM 7311</strain>
    </source>
</reference>
<organism evidence="1 2">
    <name type="scientific">Paenibacillus sepulcri</name>
    <dbReference type="NCBI Taxonomy" id="359917"/>
    <lineage>
        <taxon>Bacteria</taxon>
        <taxon>Bacillati</taxon>
        <taxon>Bacillota</taxon>
        <taxon>Bacilli</taxon>
        <taxon>Bacillales</taxon>
        <taxon>Paenibacillaceae</taxon>
        <taxon>Paenibacillus</taxon>
    </lineage>
</organism>
<sequence>MNENNMRLYESGYRGYLSLELFIEDFEAKSALELAKFELDSIVKTYLIEA</sequence>
<dbReference type="RefSeq" id="WP_210047103.1">
    <property type="nucleotide sequence ID" value="NZ_JBHLVU010000032.1"/>
</dbReference>
<dbReference type="EMBL" id="JAHZIK010000045">
    <property type="protein sequence ID" value="MBW7453143.1"/>
    <property type="molecule type" value="Genomic_DNA"/>
</dbReference>
<name>A0ABS7BWW7_9BACL</name>
<dbReference type="Proteomes" id="UP001519887">
    <property type="component" value="Unassembled WGS sequence"/>
</dbReference>
<evidence type="ECO:0000313" key="2">
    <source>
        <dbReference type="Proteomes" id="UP001519887"/>
    </source>
</evidence>
<evidence type="ECO:0000313" key="1">
    <source>
        <dbReference type="EMBL" id="MBW7453143.1"/>
    </source>
</evidence>
<keyword evidence="2" id="KW-1185">Reference proteome</keyword>
<proteinExistence type="predicted"/>
<accession>A0ABS7BWW7</accession>
<comment type="caution">
    <text evidence="1">The sequence shown here is derived from an EMBL/GenBank/DDBJ whole genome shotgun (WGS) entry which is preliminary data.</text>
</comment>
<gene>
    <name evidence="1" type="ORF">K0U00_03710</name>
</gene>